<dbReference type="Proteomes" id="UP000230161">
    <property type="component" value="Unassembled WGS sequence"/>
</dbReference>
<gene>
    <name evidence="1" type="ORF">CLV54_2857</name>
</gene>
<organism evidence="1 2">
    <name type="scientific">Compostimonas suwonensis</name>
    <dbReference type="NCBI Taxonomy" id="1048394"/>
    <lineage>
        <taxon>Bacteria</taxon>
        <taxon>Bacillati</taxon>
        <taxon>Actinomycetota</taxon>
        <taxon>Actinomycetes</taxon>
        <taxon>Micrococcales</taxon>
        <taxon>Microbacteriaceae</taxon>
        <taxon>Compostimonas</taxon>
    </lineage>
</organism>
<dbReference type="OrthoDB" id="5120011at2"/>
<evidence type="ECO:0000313" key="2">
    <source>
        <dbReference type="Proteomes" id="UP000230161"/>
    </source>
</evidence>
<proteinExistence type="predicted"/>
<protein>
    <submittedName>
        <fullName evidence="1">Uncharacterized protein</fullName>
    </submittedName>
</protein>
<accession>A0A2M9BC71</accession>
<dbReference type="RefSeq" id="WP_100345631.1">
    <property type="nucleotide sequence ID" value="NZ_PGFB01000005.1"/>
</dbReference>
<keyword evidence="2" id="KW-1185">Reference proteome</keyword>
<evidence type="ECO:0000313" key="1">
    <source>
        <dbReference type="EMBL" id="PJJ55512.1"/>
    </source>
</evidence>
<name>A0A2M9BC71_9MICO</name>
<reference evidence="1 2" key="1">
    <citation type="submission" date="2017-11" db="EMBL/GenBank/DDBJ databases">
        <title>Genomic Encyclopedia of Archaeal and Bacterial Type Strains, Phase II (KMG-II): From Individual Species to Whole Genera.</title>
        <authorList>
            <person name="Goeker M."/>
        </authorList>
    </citation>
    <scope>NUCLEOTIDE SEQUENCE [LARGE SCALE GENOMIC DNA]</scope>
    <source>
        <strain evidence="1 2">DSM 25625</strain>
    </source>
</reference>
<sequence length="75" mass="8299">MGSQRSLLKSLTAGVAGKKHYCKGNKRHVLLKGDRILVIKIERDSFHYCLDCGLKFIATARKDLAALETDLLATP</sequence>
<comment type="caution">
    <text evidence="1">The sequence shown here is derived from an EMBL/GenBank/DDBJ whole genome shotgun (WGS) entry which is preliminary data.</text>
</comment>
<dbReference type="EMBL" id="PGFB01000005">
    <property type="protein sequence ID" value="PJJ55512.1"/>
    <property type="molecule type" value="Genomic_DNA"/>
</dbReference>
<dbReference type="AlphaFoldDB" id="A0A2M9BC71"/>